<proteinExistence type="inferred from homology"/>
<evidence type="ECO:0000256" key="2">
    <source>
        <dbReference type="ARBA" id="ARBA00010497"/>
    </source>
</evidence>
<evidence type="ECO:0000256" key="5">
    <source>
        <dbReference type="ARBA" id="ARBA00022723"/>
    </source>
</evidence>
<dbReference type="GO" id="GO:0046872">
    <property type="term" value="F:metal ion binding"/>
    <property type="evidence" value="ECO:0007669"/>
    <property type="project" value="UniProtKB-KW"/>
</dbReference>
<sequence length="345" mass="39574">MSDTFDQLISDFYAKTPLRGAFDFYQIYIFLENHLNFLSRSLETTRSLQIYWTLFPYMLSIRQLKVQLDELVNSDLWVTFELDLIKERLSNAQRKLDQLKPMILETLSTDFCQREFYHFHIMNAYGAVLSLKMLNFDLNQLTQNALFMLTELQAGNGAFRANTEGESDVRTTFAAVVIGKLTGLLNEPIFAQTRKYLMSQQSQQGGFCSNELEPHAEYTYCALAALKILNVELNAEEKSLHLHYLVNRQTKWGGFNGRPYKDPESCYSWWVLGALHILGKDKLKLVNKDLFDKFVLNCCQPEGGCGLRDKPGVEPDAYHTAYVLGGWSIINEALDDEEVCLGICM</sequence>
<reference evidence="11" key="1">
    <citation type="submission" date="2023-06" db="EMBL/GenBank/DDBJ databases">
        <authorList>
            <person name="Kurt Z."/>
        </authorList>
    </citation>
    <scope>NUCLEOTIDE SEQUENCE</scope>
</reference>
<dbReference type="EMBL" id="CAXDID020000045">
    <property type="protein sequence ID" value="CAL6002248.1"/>
    <property type="molecule type" value="Genomic_DNA"/>
</dbReference>
<keyword evidence="7" id="KW-0862">Zinc</keyword>
<dbReference type="InterPro" id="IPR008930">
    <property type="entry name" value="Terpenoid_cyclase/PrenylTrfase"/>
</dbReference>
<keyword evidence="6" id="KW-0677">Repeat</keyword>
<dbReference type="Pfam" id="PF00432">
    <property type="entry name" value="Prenyltrans"/>
    <property type="match status" value="1"/>
</dbReference>
<evidence type="ECO:0000256" key="8">
    <source>
        <dbReference type="ARBA" id="ARBA00030816"/>
    </source>
</evidence>
<dbReference type="GO" id="GO:0008318">
    <property type="term" value="F:protein prenyltransferase activity"/>
    <property type="evidence" value="ECO:0007669"/>
    <property type="project" value="InterPro"/>
</dbReference>
<dbReference type="AlphaFoldDB" id="A0AA86RPS4"/>
<dbReference type="SUPFAM" id="SSF48239">
    <property type="entry name" value="Terpenoid cyclases/Protein prenyltransferases"/>
    <property type="match status" value="1"/>
</dbReference>
<evidence type="ECO:0000259" key="10">
    <source>
        <dbReference type="Pfam" id="PF00432"/>
    </source>
</evidence>
<keyword evidence="5" id="KW-0479">Metal-binding</keyword>
<accession>A0AA86RPS4</accession>
<name>A0AA86RPS4_9EUKA</name>
<dbReference type="EMBL" id="CATOUU010001185">
    <property type="protein sequence ID" value="CAI9978426.1"/>
    <property type="molecule type" value="Genomic_DNA"/>
</dbReference>
<comment type="similarity">
    <text evidence="2">Belongs to the protein prenyltransferase subunit beta family.</text>
</comment>
<evidence type="ECO:0000256" key="9">
    <source>
        <dbReference type="ARBA" id="ARBA00032766"/>
    </source>
</evidence>
<evidence type="ECO:0000313" key="13">
    <source>
        <dbReference type="Proteomes" id="UP001642409"/>
    </source>
</evidence>
<protein>
    <recommendedName>
        <fullName evidence="8">Geranylgeranyl transferase type II subunit beta</fullName>
    </recommendedName>
    <alternativeName>
        <fullName evidence="9">Type II protein geranyl-geranyltransferase subunit beta</fullName>
    </alternativeName>
</protein>
<evidence type="ECO:0000256" key="1">
    <source>
        <dbReference type="ARBA" id="ARBA00001947"/>
    </source>
</evidence>
<reference evidence="12 13" key="2">
    <citation type="submission" date="2024-07" db="EMBL/GenBank/DDBJ databases">
        <authorList>
            <person name="Akdeniz Z."/>
        </authorList>
    </citation>
    <scope>NUCLEOTIDE SEQUENCE [LARGE SCALE GENOMIC DNA]</scope>
</reference>
<keyword evidence="4" id="KW-0808">Transferase</keyword>
<evidence type="ECO:0000256" key="6">
    <source>
        <dbReference type="ARBA" id="ARBA00022737"/>
    </source>
</evidence>
<evidence type="ECO:0000313" key="12">
    <source>
        <dbReference type="EMBL" id="CAL6002248.1"/>
    </source>
</evidence>
<organism evidence="11">
    <name type="scientific">Hexamita inflata</name>
    <dbReference type="NCBI Taxonomy" id="28002"/>
    <lineage>
        <taxon>Eukaryota</taxon>
        <taxon>Metamonada</taxon>
        <taxon>Diplomonadida</taxon>
        <taxon>Hexamitidae</taxon>
        <taxon>Hexamitinae</taxon>
        <taxon>Hexamita</taxon>
    </lineage>
</organism>
<dbReference type="Gene3D" id="1.50.10.20">
    <property type="match status" value="1"/>
</dbReference>
<evidence type="ECO:0000256" key="4">
    <source>
        <dbReference type="ARBA" id="ARBA00022679"/>
    </source>
</evidence>
<comment type="caution">
    <text evidence="11">The sequence shown here is derived from an EMBL/GenBank/DDBJ whole genome shotgun (WGS) entry which is preliminary data.</text>
</comment>
<dbReference type="Proteomes" id="UP001642409">
    <property type="component" value="Unassembled WGS sequence"/>
</dbReference>
<evidence type="ECO:0000313" key="11">
    <source>
        <dbReference type="EMBL" id="CAI9978426.1"/>
    </source>
</evidence>
<dbReference type="PANTHER" id="PTHR11774">
    <property type="entry name" value="GERANYLGERANYL TRANSFERASE TYPE BETA SUBUNIT"/>
    <property type="match status" value="1"/>
</dbReference>
<comment type="cofactor">
    <cofactor evidence="1">
        <name>Zn(2+)</name>
        <dbReference type="ChEBI" id="CHEBI:29105"/>
    </cofactor>
</comment>
<evidence type="ECO:0000256" key="7">
    <source>
        <dbReference type="ARBA" id="ARBA00022833"/>
    </source>
</evidence>
<keyword evidence="3" id="KW-0637">Prenyltransferase</keyword>
<dbReference type="InterPro" id="IPR045089">
    <property type="entry name" value="PGGT1B-like"/>
</dbReference>
<gene>
    <name evidence="12" type="ORF">HINF_LOCUS17827</name>
    <name evidence="11" type="ORF">HINF_LOCUS66071</name>
</gene>
<dbReference type="PANTHER" id="PTHR11774:SF11">
    <property type="entry name" value="GERANYLGERANYL TRANSFERASE TYPE-2 SUBUNIT BETA"/>
    <property type="match status" value="1"/>
</dbReference>
<dbReference type="CDD" id="cd02890">
    <property type="entry name" value="PTase"/>
    <property type="match status" value="1"/>
</dbReference>
<dbReference type="InterPro" id="IPR001330">
    <property type="entry name" value="Prenyltrans"/>
</dbReference>
<evidence type="ECO:0000256" key="3">
    <source>
        <dbReference type="ARBA" id="ARBA00022602"/>
    </source>
</evidence>
<feature type="domain" description="Prenyltransferase alpha-alpha toroid" evidence="10">
    <location>
        <begin position="77"/>
        <end position="333"/>
    </location>
</feature>
<keyword evidence="13" id="KW-1185">Reference proteome</keyword>